<protein>
    <submittedName>
        <fullName evidence="1">Uncharacterized protein</fullName>
    </submittedName>
</protein>
<evidence type="ECO:0000313" key="1">
    <source>
        <dbReference type="EMBL" id="MBD2866445.1"/>
    </source>
</evidence>
<gene>
    <name evidence="1" type="ORF">IDH45_31180</name>
</gene>
<comment type="caution">
    <text evidence="1">The sequence shown here is derived from an EMBL/GenBank/DDBJ whole genome shotgun (WGS) entry which is preliminary data.</text>
</comment>
<reference evidence="1" key="1">
    <citation type="submission" date="2020-09" db="EMBL/GenBank/DDBJ databases">
        <title>A novel bacterium of genus Paenibacillus, isolated from South China Sea.</title>
        <authorList>
            <person name="Huang H."/>
            <person name="Mo K."/>
            <person name="Hu Y."/>
        </authorList>
    </citation>
    <scope>NUCLEOTIDE SEQUENCE</scope>
    <source>
        <strain evidence="1">IB182363</strain>
    </source>
</reference>
<proteinExistence type="predicted"/>
<dbReference type="Gene3D" id="1.50.10.100">
    <property type="entry name" value="Chondroitin AC/alginate lyase"/>
    <property type="match status" value="1"/>
</dbReference>
<dbReference type="RefSeq" id="WP_190932063.1">
    <property type="nucleotide sequence ID" value="NZ_JACXJA010000059.1"/>
</dbReference>
<dbReference type="Proteomes" id="UP000639396">
    <property type="component" value="Unassembled WGS sequence"/>
</dbReference>
<accession>A0A927CF57</accession>
<organism evidence="1 2">
    <name type="scientific">Paenibacillus oceani</name>
    <dbReference type="NCBI Taxonomy" id="2772510"/>
    <lineage>
        <taxon>Bacteria</taxon>
        <taxon>Bacillati</taxon>
        <taxon>Bacillota</taxon>
        <taxon>Bacilli</taxon>
        <taxon>Bacillales</taxon>
        <taxon>Paenibacillaceae</taxon>
        <taxon>Paenibacillus</taxon>
    </lineage>
</organism>
<sequence length="821" mass="90927">MPNEETASRAAWTPIDWGRAGENEYTRRLSRVLLKWTRYANEQYADWPDRENCGHFFGGSYWYGIESAYTAAVFAAVGTMPEYDEAVTGMPQQEVRSKAIRAIRYLSFTHDTGPEECVRVEGPNPHCSRKKWGGRGDPFFRASQTGTVVHAMACAAWLLHDELDEETKRLMESVLEYYADRYSAMKPGTGVYFDTQCEENGWTSSGIGAAAALLPNHPRGGEWRQAALRWARNSVTTPGDNVKRTGGVSTVTFHPDYTTENHAFVHPSYMMAGISLRGLYALLEMMAGSPVPEQLTVGNVPMYERTIKLWSYTDGIPVPIQGQDWWYNLHHASMMCHAFIHVLHGNPDAAALERSALEFVEKLQISNTRGCLLEQNGEACIVTEGHQTAKEMEFGCAHSVLIAYLLHRFGGAGTEPSGERDLSEAVNGVHYYPYGSSIVHRTDVSFTAFSWRNHVMAITLPRNGVWSVTPAYSSYIGEVEFDGEQPDVAYNETTPVECDEQHLHRFSDGFGAVAELQRGKGGKLLQRIGFVSLPDGRSFYAERIRIQRPCTIKRLSTGLIGIRNERYSALPGYADGSKTVTVPGSTKQFEGYYGQDPDIVESFGPVPYINVNGEIGYVVIGSDNVTYWNRHQYAKWKGVEDVLTLNARSGLLFGGPAELPVFAVLALPNASVELTRESANATRLLSARMDDCIVAETEGYLILVNFGGRRTEYQVTAVRAGRTVQLFDGTQHVNGGQIVRTGTVEASYAGYAASRFRLELPESLPDLFHLTVTVSGARVYVTNEARSVSNCTLTVTDTGSSGLRREVSIEGLCTSVFTFDR</sequence>
<evidence type="ECO:0000313" key="2">
    <source>
        <dbReference type="Proteomes" id="UP000639396"/>
    </source>
</evidence>
<dbReference type="EMBL" id="JACXJA010000059">
    <property type="protein sequence ID" value="MBD2866445.1"/>
    <property type="molecule type" value="Genomic_DNA"/>
</dbReference>
<dbReference type="AlphaFoldDB" id="A0A927CF57"/>
<dbReference type="InterPro" id="IPR008929">
    <property type="entry name" value="Chondroitin_lyas"/>
</dbReference>
<keyword evidence="2" id="KW-1185">Reference proteome</keyword>
<name>A0A927CF57_9BACL</name>